<dbReference type="Pfam" id="PF13847">
    <property type="entry name" value="Methyltransf_31"/>
    <property type="match status" value="1"/>
</dbReference>
<protein>
    <submittedName>
        <fullName evidence="2">Methyltransferase type 11</fullName>
    </submittedName>
</protein>
<reference evidence="2 3" key="1">
    <citation type="journal article" date="2010" name="Stand. Genomic Sci.">
        <title>Complete genome sequence of Haliangium ochraceum type strain (SMP-2).</title>
        <authorList>
            <consortium name="US DOE Joint Genome Institute (JGI-PGF)"/>
            <person name="Ivanova N."/>
            <person name="Daum C."/>
            <person name="Lang E."/>
            <person name="Abt B."/>
            <person name="Kopitz M."/>
            <person name="Saunders E."/>
            <person name="Lapidus A."/>
            <person name="Lucas S."/>
            <person name="Glavina Del Rio T."/>
            <person name="Nolan M."/>
            <person name="Tice H."/>
            <person name="Copeland A."/>
            <person name="Cheng J.F."/>
            <person name="Chen F."/>
            <person name="Bruce D."/>
            <person name="Goodwin L."/>
            <person name="Pitluck S."/>
            <person name="Mavromatis K."/>
            <person name="Pati A."/>
            <person name="Mikhailova N."/>
            <person name="Chen A."/>
            <person name="Palaniappan K."/>
            <person name="Land M."/>
            <person name="Hauser L."/>
            <person name="Chang Y.J."/>
            <person name="Jeffries C.D."/>
            <person name="Detter J.C."/>
            <person name="Brettin T."/>
            <person name="Rohde M."/>
            <person name="Goker M."/>
            <person name="Bristow J."/>
            <person name="Markowitz V."/>
            <person name="Eisen J.A."/>
            <person name="Hugenholtz P."/>
            <person name="Kyrpides N.C."/>
            <person name="Klenk H.P."/>
        </authorList>
    </citation>
    <scope>NUCLEOTIDE SEQUENCE [LARGE SCALE GENOMIC DNA]</scope>
    <source>
        <strain evidence="3">DSM 14365 / CIP 107738 / JCM 11303 / AJ 13395 / SMP-2</strain>
    </source>
</reference>
<dbReference type="STRING" id="502025.Hoch_2016"/>
<dbReference type="CDD" id="cd02440">
    <property type="entry name" value="AdoMet_MTases"/>
    <property type="match status" value="1"/>
</dbReference>
<dbReference type="eggNOG" id="COG2226">
    <property type="taxonomic scope" value="Bacteria"/>
</dbReference>
<evidence type="ECO:0000313" key="2">
    <source>
        <dbReference type="EMBL" id="ACY14561.1"/>
    </source>
</evidence>
<dbReference type="GO" id="GO:0032259">
    <property type="term" value="P:methylation"/>
    <property type="evidence" value="ECO:0007669"/>
    <property type="project" value="UniProtKB-KW"/>
</dbReference>
<dbReference type="PANTHER" id="PTHR44068">
    <property type="entry name" value="ZGC:194242"/>
    <property type="match status" value="1"/>
</dbReference>
<dbReference type="AlphaFoldDB" id="D0LFV9"/>
<dbReference type="InterPro" id="IPR029063">
    <property type="entry name" value="SAM-dependent_MTases_sf"/>
</dbReference>
<feature type="domain" description="Methyltransferase" evidence="1">
    <location>
        <begin position="48"/>
        <end position="155"/>
    </location>
</feature>
<dbReference type="HOGENOM" id="CLU_062440_3_1_7"/>
<dbReference type="Gene3D" id="3.40.50.150">
    <property type="entry name" value="Vaccinia Virus protein VP39"/>
    <property type="match status" value="1"/>
</dbReference>
<keyword evidence="2" id="KW-0489">Methyltransferase</keyword>
<dbReference type="Proteomes" id="UP000001880">
    <property type="component" value="Chromosome"/>
</dbReference>
<keyword evidence="2" id="KW-0808">Transferase</keyword>
<proteinExistence type="predicted"/>
<organism evidence="2 3">
    <name type="scientific">Haliangium ochraceum (strain DSM 14365 / JCM 11303 / SMP-2)</name>
    <dbReference type="NCBI Taxonomy" id="502025"/>
    <lineage>
        <taxon>Bacteria</taxon>
        <taxon>Pseudomonadati</taxon>
        <taxon>Myxococcota</taxon>
        <taxon>Polyangia</taxon>
        <taxon>Haliangiales</taxon>
        <taxon>Kofleriaceae</taxon>
        <taxon>Haliangium</taxon>
    </lineage>
</organism>
<keyword evidence="3" id="KW-1185">Reference proteome</keyword>
<dbReference type="KEGG" id="hoh:Hoch_2016"/>
<name>D0LFV9_HALO1</name>
<dbReference type="RefSeq" id="WP_012827169.1">
    <property type="nucleotide sequence ID" value="NC_013440.1"/>
</dbReference>
<dbReference type="SUPFAM" id="SSF53335">
    <property type="entry name" value="S-adenosyl-L-methionine-dependent methyltransferases"/>
    <property type="match status" value="1"/>
</dbReference>
<dbReference type="OrthoDB" id="9770485at2"/>
<sequence>MNSSEPNWNDIEGSGDADYFVGYLDTATAQSEMQRYKRRTYELLGLRPGARVLDAGCGTGDDVIELAGLVGEEGRAVGLDNSQAIVDEGRARAHRAGVAAEFHVGDIAELPFPDHAFDAVRADRVLMHIPDRERALSELVRVTRPGGRVVVREPDWDTMIVDGGDPLFARRLVHQHFDRVIRHPQAGRALFGMCQRAGLSAVHVADTSTLIITELATAHKLYGLDAAVEWMCAHEPNAAVEARAWLAQLEVADRSGSFFSAVTGFTVVGKKPGVRS</sequence>
<dbReference type="GO" id="GO:0008168">
    <property type="term" value="F:methyltransferase activity"/>
    <property type="evidence" value="ECO:0007669"/>
    <property type="project" value="UniProtKB-KW"/>
</dbReference>
<accession>D0LFV9</accession>
<evidence type="ECO:0000313" key="3">
    <source>
        <dbReference type="Proteomes" id="UP000001880"/>
    </source>
</evidence>
<dbReference type="InterPro" id="IPR025714">
    <property type="entry name" value="Methyltranfer_dom"/>
</dbReference>
<evidence type="ECO:0000259" key="1">
    <source>
        <dbReference type="Pfam" id="PF13847"/>
    </source>
</evidence>
<dbReference type="EMBL" id="CP001804">
    <property type="protein sequence ID" value="ACY14561.1"/>
    <property type="molecule type" value="Genomic_DNA"/>
</dbReference>
<dbReference type="PANTHER" id="PTHR44068:SF11">
    <property type="entry name" value="GERANYL DIPHOSPHATE 2-C-METHYLTRANSFERASE"/>
    <property type="match status" value="1"/>
</dbReference>
<dbReference type="InterPro" id="IPR050447">
    <property type="entry name" value="Erg6_SMT_methyltransf"/>
</dbReference>
<gene>
    <name evidence="2" type="ordered locus">Hoch_2016</name>
</gene>